<dbReference type="Gene3D" id="1.25.40.20">
    <property type="entry name" value="Ankyrin repeat-containing domain"/>
    <property type="match status" value="1"/>
</dbReference>
<evidence type="ECO:0000313" key="2">
    <source>
        <dbReference type="EMBL" id="EDU41082.1"/>
    </source>
</evidence>
<evidence type="ECO:0000313" key="3">
    <source>
        <dbReference type="Proteomes" id="UP000001471"/>
    </source>
</evidence>
<dbReference type="HOGENOM" id="CLU_1355264_0_0_1"/>
<dbReference type="STRING" id="426418.B2VWT2"/>
<accession>B2VWT2</accession>
<dbReference type="Proteomes" id="UP000001471">
    <property type="component" value="Unassembled WGS sequence"/>
</dbReference>
<gene>
    <name evidence="2" type="ORF">PTRG_01644</name>
</gene>
<dbReference type="OrthoDB" id="539213at2759"/>
<organism evidence="2 3">
    <name type="scientific">Pyrenophora tritici-repentis (strain Pt-1C-BFP)</name>
    <name type="common">Wheat tan spot fungus</name>
    <name type="synonym">Drechslera tritici-repentis</name>
    <dbReference type="NCBI Taxonomy" id="426418"/>
    <lineage>
        <taxon>Eukaryota</taxon>
        <taxon>Fungi</taxon>
        <taxon>Dikarya</taxon>
        <taxon>Ascomycota</taxon>
        <taxon>Pezizomycotina</taxon>
        <taxon>Dothideomycetes</taxon>
        <taxon>Pleosporomycetidae</taxon>
        <taxon>Pleosporales</taxon>
        <taxon>Pleosporineae</taxon>
        <taxon>Pleosporaceae</taxon>
        <taxon>Pyrenophora</taxon>
    </lineage>
</organism>
<name>B2VWT2_PYRTR</name>
<dbReference type="InParanoid" id="B2VWT2"/>
<proteinExistence type="predicted"/>
<reference evidence="3" key="1">
    <citation type="journal article" date="2013" name="G3 (Bethesda)">
        <title>Comparative genomics of a plant-pathogenic fungus, Pyrenophora tritici-repentis, reveals transduplication and the impact of repeat elements on pathogenicity and population divergence.</title>
        <authorList>
            <person name="Manning V.A."/>
            <person name="Pandelova I."/>
            <person name="Dhillon B."/>
            <person name="Wilhelm L.J."/>
            <person name="Goodwin S.B."/>
            <person name="Berlin A.M."/>
            <person name="Figueroa M."/>
            <person name="Freitag M."/>
            <person name="Hane J.K."/>
            <person name="Henrissat B."/>
            <person name="Holman W.H."/>
            <person name="Kodira C.D."/>
            <person name="Martin J."/>
            <person name="Oliver R.P."/>
            <person name="Robbertse B."/>
            <person name="Schackwitz W."/>
            <person name="Schwartz D.C."/>
            <person name="Spatafora J.W."/>
            <person name="Turgeon B.G."/>
            <person name="Yandava C."/>
            <person name="Young S."/>
            <person name="Zhou S."/>
            <person name="Zeng Q."/>
            <person name="Grigoriev I.V."/>
            <person name="Ma L.-J."/>
            <person name="Ciuffetti L.M."/>
        </authorList>
    </citation>
    <scope>NUCLEOTIDE SEQUENCE [LARGE SCALE GENOMIC DNA]</scope>
    <source>
        <strain evidence="3">Pt-1C-BFP</strain>
    </source>
</reference>
<sequence>MATRDVNKQVTVLRPRGQTSESVAATQSPSMRPLSEYIERLGTRFEARRPITLVLGPWRQSVRRAGTCLKPRSTLAAAAALADPTPLRFLLFYGTDLDTLALFYSTAGRSRNKNGTATTKVPIEHGIDVNYDSPRWSTPLIHCARYNAKDKLLLLLKHGADPTIRNPVRDMSPAESAEYYENTELCNILKAAKVEWISSHVE</sequence>
<dbReference type="InterPro" id="IPR036770">
    <property type="entry name" value="Ankyrin_rpt-contain_sf"/>
</dbReference>
<dbReference type="eggNOG" id="ENOG502TART">
    <property type="taxonomic scope" value="Eukaryota"/>
</dbReference>
<dbReference type="AlphaFoldDB" id="B2VWT2"/>
<feature type="compositionally biased region" description="Polar residues" evidence="1">
    <location>
        <begin position="17"/>
        <end position="28"/>
    </location>
</feature>
<dbReference type="EMBL" id="DS231615">
    <property type="protein sequence ID" value="EDU41082.1"/>
    <property type="molecule type" value="Genomic_DNA"/>
</dbReference>
<evidence type="ECO:0000256" key="1">
    <source>
        <dbReference type="SAM" id="MobiDB-lite"/>
    </source>
</evidence>
<feature type="region of interest" description="Disordered" evidence="1">
    <location>
        <begin position="1"/>
        <end position="28"/>
    </location>
</feature>
<protein>
    <submittedName>
        <fullName evidence="2">Uncharacterized protein</fullName>
    </submittedName>
</protein>
<dbReference type="SUPFAM" id="SSF48403">
    <property type="entry name" value="Ankyrin repeat"/>
    <property type="match status" value="1"/>
</dbReference>